<name>A0A4Z2I4N7_9TELE</name>
<reference evidence="1 2" key="1">
    <citation type="submission" date="2019-03" db="EMBL/GenBank/DDBJ databases">
        <title>First draft genome of Liparis tanakae, snailfish: a comprehensive survey of snailfish specific genes.</title>
        <authorList>
            <person name="Kim W."/>
            <person name="Song I."/>
            <person name="Jeong J.-H."/>
            <person name="Kim D."/>
            <person name="Kim S."/>
            <person name="Ryu S."/>
            <person name="Song J.Y."/>
            <person name="Lee S.K."/>
        </authorList>
    </citation>
    <scope>NUCLEOTIDE SEQUENCE [LARGE SCALE GENOMIC DNA]</scope>
    <source>
        <tissue evidence="1">Muscle</tissue>
    </source>
</reference>
<sequence length="107" mass="11735">MTVGAPLGVKIDPDEWCVGTRESCAPCRSDAASCFCMSISCCSSSEISSMLVRCRYWAEWSTGTSCRRGNRNSKGKSEWRASTGGRSVVVVEEVVVQLEEQEEKEEA</sequence>
<proteinExistence type="predicted"/>
<keyword evidence="2" id="KW-1185">Reference proteome</keyword>
<accession>A0A4Z2I4N7</accession>
<protein>
    <submittedName>
        <fullName evidence="1">Uncharacterized protein</fullName>
    </submittedName>
</protein>
<organism evidence="1 2">
    <name type="scientific">Liparis tanakae</name>
    <name type="common">Tanaka's snailfish</name>
    <dbReference type="NCBI Taxonomy" id="230148"/>
    <lineage>
        <taxon>Eukaryota</taxon>
        <taxon>Metazoa</taxon>
        <taxon>Chordata</taxon>
        <taxon>Craniata</taxon>
        <taxon>Vertebrata</taxon>
        <taxon>Euteleostomi</taxon>
        <taxon>Actinopterygii</taxon>
        <taxon>Neopterygii</taxon>
        <taxon>Teleostei</taxon>
        <taxon>Neoteleostei</taxon>
        <taxon>Acanthomorphata</taxon>
        <taxon>Eupercaria</taxon>
        <taxon>Perciformes</taxon>
        <taxon>Cottioidei</taxon>
        <taxon>Cottales</taxon>
        <taxon>Liparidae</taxon>
        <taxon>Liparis</taxon>
    </lineage>
</organism>
<gene>
    <name evidence="1" type="ORF">EYF80_016699</name>
</gene>
<evidence type="ECO:0000313" key="2">
    <source>
        <dbReference type="Proteomes" id="UP000314294"/>
    </source>
</evidence>
<dbReference type="EMBL" id="SRLO01000129">
    <property type="protein sequence ID" value="TNN73029.1"/>
    <property type="molecule type" value="Genomic_DNA"/>
</dbReference>
<dbReference type="Proteomes" id="UP000314294">
    <property type="component" value="Unassembled WGS sequence"/>
</dbReference>
<evidence type="ECO:0000313" key="1">
    <source>
        <dbReference type="EMBL" id="TNN73029.1"/>
    </source>
</evidence>
<comment type="caution">
    <text evidence="1">The sequence shown here is derived from an EMBL/GenBank/DDBJ whole genome shotgun (WGS) entry which is preliminary data.</text>
</comment>
<dbReference type="AlphaFoldDB" id="A0A4Z2I4N7"/>